<evidence type="ECO:0000259" key="2">
    <source>
        <dbReference type="PROSITE" id="PS51534"/>
    </source>
</evidence>
<dbReference type="InterPro" id="IPR013568">
    <property type="entry name" value="SEFIR_dom"/>
</dbReference>
<dbReference type="Pfam" id="PF13676">
    <property type="entry name" value="TIR_2"/>
    <property type="match status" value="1"/>
</dbReference>
<dbReference type="EMBL" id="FNVA01000010">
    <property type="protein sequence ID" value="SEG71131.1"/>
    <property type="molecule type" value="Genomic_DNA"/>
</dbReference>
<dbReference type="Gene3D" id="3.40.50.10140">
    <property type="entry name" value="Toll/interleukin-1 receptor homology (TIR) domain"/>
    <property type="match status" value="1"/>
</dbReference>
<dbReference type="PROSITE" id="PS51534">
    <property type="entry name" value="SEFIR"/>
    <property type="match status" value="1"/>
</dbReference>
<dbReference type="PROSITE" id="PS50104">
    <property type="entry name" value="TIR"/>
    <property type="match status" value="1"/>
</dbReference>
<accession>A0A1H6CDR3</accession>
<reference evidence="3 4" key="1">
    <citation type="submission" date="2016-10" db="EMBL/GenBank/DDBJ databases">
        <authorList>
            <person name="de Groot N.N."/>
        </authorList>
    </citation>
    <scope>NUCLEOTIDE SEQUENCE [LARGE SCALE GENOMIC DNA]</scope>
    <source>
        <strain evidence="3 4">DSM 22489</strain>
    </source>
</reference>
<dbReference type="InterPro" id="IPR000157">
    <property type="entry name" value="TIR_dom"/>
</dbReference>
<evidence type="ECO:0000313" key="4">
    <source>
        <dbReference type="Proteomes" id="UP000236728"/>
    </source>
</evidence>
<organism evidence="3 4">
    <name type="scientific">Bryocella elongata</name>
    <dbReference type="NCBI Taxonomy" id="863522"/>
    <lineage>
        <taxon>Bacteria</taxon>
        <taxon>Pseudomonadati</taxon>
        <taxon>Acidobacteriota</taxon>
        <taxon>Terriglobia</taxon>
        <taxon>Terriglobales</taxon>
        <taxon>Acidobacteriaceae</taxon>
        <taxon>Bryocella</taxon>
    </lineage>
</organism>
<evidence type="ECO:0000313" key="3">
    <source>
        <dbReference type="EMBL" id="SEG71131.1"/>
    </source>
</evidence>
<protein>
    <submittedName>
        <fullName evidence="3">SEFIR domain-containing protein</fullName>
    </submittedName>
</protein>
<gene>
    <name evidence="3" type="ORF">SAMN05421819_4458</name>
</gene>
<proteinExistence type="predicted"/>
<dbReference type="AlphaFoldDB" id="A0A1H6CDR3"/>
<name>A0A1H6CDR3_9BACT</name>
<evidence type="ECO:0000259" key="1">
    <source>
        <dbReference type="PROSITE" id="PS50104"/>
    </source>
</evidence>
<dbReference type="Proteomes" id="UP000236728">
    <property type="component" value="Unassembled WGS sequence"/>
</dbReference>
<dbReference type="GO" id="GO:0007165">
    <property type="term" value="P:signal transduction"/>
    <property type="evidence" value="ECO:0007669"/>
    <property type="project" value="InterPro"/>
</dbReference>
<keyword evidence="4" id="KW-1185">Reference proteome</keyword>
<dbReference type="InterPro" id="IPR035897">
    <property type="entry name" value="Toll_tir_struct_dom_sf"/>
</dbReference>
<feature type="domain" description="SEFIR" evidence="2">
    <location>
        <begin position="384"/>
        <end position="516"/>
    </location>
</feature>
<dbReference type="SUPFAM" id="SSF52200">
    <property type="entry name" value="Toll/Interleukin receptor TIR domain"/>
    <property type="match status" value="1"/>
</dbReference>
<sequence>MRKLTVCEHDLREHRVLNVIFGAGIGDNSDMPLDPVKVDVAQRMTTRFLNMRQPSPRKPLAVLIRDGGILDEMENRSLVRAEINRTEYFPTLSTFAILNEDDPKYVKARDGVLKVLHTLTNLYEVDESSTQYTLEQLIERARARYDSIDPDEISLGLYLVVGEFGAVQSYGRSPDGSQIASFTIAEGVLKIVDPATAWAQRAAIARNSASAPAPTFEALAKMKFDDTVSEIYEPAIEHNRGLTRLYQNAGIAEAGNFARQAADAVLKAFRQVEQIFRSTYLDRFARCLDPLMEMQLRQILEVRLTEQTTRAQGVTRNLCMSFVTPMSDRFTAIDAQVKDAGARMKERLNNAITLYAAQGFAPGDAEECSEDEFMEPETSEETSGPRVFISYAWESEELKRWVLDFARGLRGKGVNVTLDRWDLGLGDNRFQFMEQSVTRAEFVLVICTPTYAERSEERSGGVGYESNIITSRIAEKAGKQKFIPVLRSGDWKTAVPAWLKFAVGCDLSGEPYRQDQFHELLKTLHRKNAAAPALGPAPAFEEEEAPQESIINEPVTKASRFTWLDLPEELSIKEHELLDAAVRDHDEQIRHTKSNADELLVANGKSFLASGGRRAKAAWLAALRALEQRGLIEPTTSDRSAYHVTDAGYRTSDRLGAFTRWKTNEILLEAVYMNAEKDSLTIKCSGVVEVPATFYPDDVGADRHVMRSLKQDRSLWVEGVARGATDGIRWKPTDVSFTNAETGERVEFRVRDMTTPEAGCVLLETVHLVPG</sequence>
<feature type="domain" description="TIR" evidence="1">
    <location>
        <begin position="383"/>
        <end position="525"/>
    </location>
</feature>